<comment type="caution">
    <text evidence="3">The sequence shown here is derived from an EMBL/GenBank/DDBJ whole genome shotgun (WGS) entry which is preliminary data.</text>
</comment>
<reference evidence="3 4" key="1">
    <citation type="submission" date="2014-10" db="EMBL/GenBank/DDBJ databases">
        <title>Pedobacter Kyungheensis.</title>
        <authorList>
            <person name="Anderson B.M."/>
            <person name="Newman J.D."/>
        </authorList>
    </citation>
    <scope>NUCLEOTIDE SEQUENCE [LARGE SCALE GENOMIC DNA]</scope>
    <source>
        <strain evidence="3 4">KACC 16221</strain>
    </source>
</reference>
<dbReference type="GO" id="GO:0005507">
    <property type="term" value="F:copper ion binding"/>
    <property type="evidence" value="ECO:0007669"/>
    <property type="project" value="InterPro"/>
</dbReference>
<organism evidence="3 4">
    <name type="scientific">Pedobacter kyungheensis</name>
    <dbReference type="NCBI Taxonomy" id="1069985"/>
    <lineage>
        <taxon>Bacteria</taxon>
        <taxon>Pseudomonadati</taxon>
        <taxon>Bacteroidota</taxon>
        <taxon>Sphingobacteriia</taxon>
        <taxon>Sphingobacteriales</taxon>
        <taxon>Sphingobacteriaceae</taxon>
        <taxon>Pedobacter</taxon>
    </lineage>
</organism>
<evidence type="ECO:0000256" key="2">
    <source>
        <dbReference type="SAM" id="SignalP"/>
    </source>
</evidence>
<evidence type="ECO:0000256" key="1">
    <source>
        <dbReference type="ARBA" id="ARBA00023157"/>
    </source>
</evidence>
<sequence>MKKGILAILFLINLSFAYAQKNTFYKDIAPIIYTKCTSCHRVGEAGPFPLISYEDVAKRASFIKKVIKSGYMPPWKADDHYTETPFQGNRKLTDHEKKIIIDWIDDKMPLGSPNKLAASILSQYHTGTGYKRKADAVLSMTRNFDIKGDNKERFIVFKIPFQFDQMQNVEAIEFVSKNRKVIHHANFAIYDVPDGIPLDKSPEYINTTVGETNEDFSAYNVYKSNMIYYGGWIPGTKYESYPKNIGWIMPKRGVILLTMHYAPTGKDEVDFSSINFFFTKQPIERVIDVVNLGSGGIAEEEITPYFMIPADSVRTFQLKITNPEKQSVLGVWPHMHLLGKDFKAYAITPEKDTIKLISIPKWDFNWQELYKYQKPVIIPKDSYLVIEGTYDNSSNNPKNSFNPPRNIYGGGEMKSIDEMLTLIILYLPYKDDDEHLSIAEQ</sequence>
<evidence type="ECO:0000313" key="4">
    <source>
        <dbReference type="Proteomes" id="UP000031246"/>
    </source>
</evidence>
<dbReference type="RefSeq" id="WP_039479938.1">
    <property type="nucleotide sequence ID" value="NZ_JSYN01000027.1"/>
</dbReference>
<dbReference type="Proteomes" id="UP000031246">
    <property type="component" value="Unassembled WGS sequence"/>
</dbReference>
<evidence type="ECO:0000313" key="3">
    <source>
        <dbReference type="EMBL" id="KIA91745.1"/>
    </source>
</evidence>
<feature type="chain" id="PRO_5002148466" evidence="2">
    <location>
        <begin position="20"/>
        <end position="441"/>
    </location>
</feature>
<dbReference type="Gene3D" id="2.60.120.310">
    <property type="entry name" value="Copper type II, ascorbate-dependent monooxygenase, N-terminal domain"/>
    <property type="match status" value="1"/>
</dbReference>
<dbReference type="AlphaFoldDB" id="A0A0C1DCQ8"/>
<keyword evidence="4" id="KW-1185">Reference proteome</keyword>
<dbReference type="InterPro" id="IPR036909">
    <property type="entry name" value="Cyt_c-like_dom_sf"/>
</dbReference>
<feature type="signal peptide" evidence="2">
    <location>
        <begin position="1"/>
        <end position="19"/>
    </location>
</feature>
<dbReference type="InterPro" id="IPR036939">
    <property type="entry name" value="Cu2_ascorb_mOase_N_sf"/>
</dbReference>
<dbReference type="EMBL" id="JSYN01000027">
    <property type="protein sequence ID" value="KIA91745.1"/>
    <property type="molecule type" value="Genomic_DNA"/>
</dbReference>
<keyword evidence="1" id="KW-1015">Disulfide bond</keyword>
<dbReference type="InterPro" id="IPR014784">
    <property type="entry name" value="Cu2_ascorb_mOase-like_C"/>
</dbReference>
<proteinExistence type="predicted"/>
<gene>
    <name evidence="3" type="ORF">OC25_20580</name>
</gene>
<dbReference type="Gene3D" id="2.60.120.230">
    <property type="match status" value="1"/>
</dbReference>
<dbReference type="GO" id="GO:0020037">
    <property type="term" value="F:heme binding"/>
    <property type="evidence" value="ECO:0007669"/>
    <property type="project" value="InterPro"/>
</dbReference>
<accession>A0A0C1DCQ8</accession>
<keyword evidence="2" id="KW-0732">Signal</keyword>
<name>A0A0C1DCQ8_9SPHI</name>
<dbReference type="SUPFAM" id="SSF46626">
    <property type="entry name" value="Cytochrome c"/>
    <property type="match status" value="1"/>
</dbReference>
<dbReference type="GO" id="GO:0009055">
    <property type="term" value="F:electron transfer activity"/>
    <property type="evidence" value="ECO:0007669"/>
    <property type="project" value="InterPro"/>
</dbReference>
<protein>
    <submittedName>
        <fullName evidence="3">Calcium-binding protein</fullName>
    </submittedName>
</protein>
<dbReference type="GO" id="GO:0016715">
    <property type="term" value="F:oxidoreductase activity, acting on paired donors, with incorporation or reduction of molecular oxygen, reduced ascorbate as one donor, and incorporation of one atom of oxygen"/>
    <property type="evidence" value="ECO:0007669"/>
    <property type="project" value="InterPro"/>
</dbReference>
<dbReference type="InterPro" id="IPR008977">
    <property type="entry name" value="PHM/PNGase_F_dom_sf"/>
</dbReference>
<dbReference type="SUPFAM" id="SSF49742">
    <property type="entry name" value="PHM/PNGase F"/>
    <property type="match status" value="2"/>
</dbReference>